<protein>
    <recommendedName>
        <fullName evidence="2">alpha-L-rhamnosidase</fullName>
        <ecNumber evidence="2">3.2.1.40</ecNumber>
    </recommendedName>
</protein>
<dbReference type="Pfam" id="PF17390">
    <property type="entry name" value="Bac_rhamnosid_C"/>
    <property type="match status" value="1"/>
</dbReference>
<dbReference type="Pfam" id="PF05592">
    <property type="entry name" value="Bac_rhamnosid"/>
    <property type="match status" value="1"/>
</dbReference>
<dbReference type="PANTHER" id="PTHR33307:SF11">
    <property type="entry name" value="ALPHA-L-RHAMNOSIDASE"/>
    <property type="match status" value="1"/>
</dbReference>
<evidence type="ECO:0000256" key="2">
    <source>
        <dbReference type="ARBA" id="ARBA00012652"/>
    </source>
</evidence>
<evidence type="ECO:0000256" key="1">
    <source>
        <dbReference type="ARBA" id="ARBA00001445"/>
    </source>
</evidence>
<dbReference type="AlphaFoldDB" id="A0A2S7IN51"/>
<dbReference type="GO" id="GO:0005975">
    <property type="term" value="P:carbohydrate metabolic process"/>
    <property type="evidence" value="ECO:0007669"/>
    <property type="project" value="InterPro"/>
</dbReference>
<dbReference type="Gene3D" id="2.60.420.10">
    <property type="entry name" value="Maltose phosphorylase, domain 3"/>
    <property type="match status" value="1"/>
</dbReference>
<sequence>MIGYRRFFLVLFSILSGAFFELSAQSLRVVNLRCEYRTEPLGVQSKHPALSWQLLADARNVRQGAYQILVADSEEALSREQGTYWDSGKITSDSSLQIIYRGKPLASTRTYYWKVKVWDTQQHSSEWSAPASWHMGLLTPADWKDSQWIAYEKLADSLVNPLPRDDVKDKVTGSNVLPLFRKAFVLRKPLRKATAYVCGLGHFEMSLNGKKVSEHFLDPGWTKYDQEAQYVTFDVTNQLQLGENVIGVMLGNGFYYVPPVKGRFRKLKVQFGYPKLIARLQLAYADGSTEDIVTNDSWKTAPSPLTFSSIYGGENYDARLEQVGWDSAGFNDASWKKPLLVTGSPVLTSQLQEPLKVADVFTAKSVTETKTGEWLYDFGQNFSGIISLKVRGNKGDTVRIYPAELLKDDLITQRTTGGPYYFEYILKGQGVETWQPRFSYYGFRYVQVRAGVPTKQNNPDRQPEILELRGLHTRNMAPNTGTFVSSNPLFNQTHTLIDWAIKSNMASVFTDCPHREKLGWLEQVHLMGGSVRYPYDIALLLKKSIQDMKASQLANGLIPEIAPEYVEFHWGDGIFRDSPEWGSSAILAPWYLYQWYGEKSELAASYPMMQRYIQYLGTKAKNHILSQGLGDWYDLGPKPPGTSQLTPMGVTGTAMYYYDLTVLQQIATLLNKPEDAAAYQALAGTVKKAFNNTFFNPQTKQYATNSQTANAMAVYMKLVEEQDKAAVIEHIIQDIKRRKNSLTAGDIGYRYLLRVLEDAGRSDVIFDMNSRSDVPGYGYQLAKGATALTESWEALPTSSNNHFMLGHLMEWLYAGLAGIKQEVSSVAFKQIVIEPQPVGDVTQAKATYQSPYGLIVSDWKKSGNTFELNVEIPVNTTATLVLPISNPLTLMESNRPIQEVKEIKMLGLVEGKTKVIVGSGRYRLVSQ</sequence>
<dbReference type="InterPro" id="IPR008928">
    <property type="entry name" value="6-hairpin_glycosidase_sf"/>
</dbReference>
<dbReference type="Gene3D" id="1.50.10.10">
    <property type="match status" value="1"/>
</dbReference>
<dbReference type="InterPro" id="IPR016007">
    <property type="entry name" value="Alpha_rhamnosid"/>
</dbReference>
<dbReference type="Gene3D" id="2.60.120.260">
    <property type="entry name" value="Galactose-binding domain-like"/>
    <property type="match status" value="2"/>
</dbReference>
<proteinExistence type="predicted"/>
<dbReference type="GO" id="GO:0030596">
    <property type="term" value="F:alpha-L-rhamnosidase activity"/>
    <property type="evidence" value="ECO:0007669"/>
    <property type="project" value="UniProtKB-EC"/>
</dbReference>
<evidence type="ECO:0000259" key="4">
    <source>
        <dbReference type="Pfam" id="PF05592"/>
    </source>
</evidence>
<feature type="domain" description="Alpha-L-rhamnosidase concanavalin-like" evidence="4">
    <location>
        <begin position="368"/>
        <end position="451"/>
    </location>
</feature>
<feature type="domain" description="Alpha-L-rhamnosidase six-hairpin glycosidase" evidence="6">
    <location>
        <begin position="479"/>
        <end position="814"/>
    </location>
</feature>
<evidence type="ECO:0000313" key="8">
    <source>
        <dbReference type="EMBL" id="PQA59079.1"/>
    </source>
</evidence>
<evidence type="ECO:0000259" key="7">
    <source>
        <dbReference type="Pfam" id="PF17390"/>
    </source>
</evidence>
<dbReference type="Pfam" id="PF17389">
    <property type="entry name" value="Bac_rhamnosid6H"/>
    <property type="match status" value="1"/>
</dbReference>
<reference evidence="9" key="1">
    <citation type="submission" date="2018-02" db="EMBL/GenBank/DDBJ databases">
        <title>Genome sequencing of Solimonas sp. HR-BB.</title>
        <authorList>
            <person name="Lee Y."/>
            <person name="Jeon C.O."/>
        </authorList>
    </citation>
    <scope>NUCLEOTIDE SEQUENCE [LARGE SCALE GENOMIC DNA]</scope>
    <source>
        <strain evidence="9">HR-U</strain>
    </source>
</reference>
<keyword evidence="9" id="KW-1185">Reference proteome</keyword>
<dbReference type="SUPFAM" id="SSF48208">
    <property type="entry name" value="Six-hairpin glycosidases"/>
    <property type="match status" value="1"/>
</dbReference>
<keyword evidence="3" id="KW-0378">Hydrolase</keyword>
<dbReference type="EC" id="3.2.1.40" evidence="2"/>
<evidence type="ECO:0000313" key="9">
    <source>
        <dbReference type="Proteomes" id="UP000239590"/>
    </source>
</evidence>
<evidence type="ECO:0000259" key="5">
    <source>
        <dbReference type="Pfam" id="PF08531"/>
    </source>
</evidence>
<dbReference type="PANTHER" id="PTHR33307">
    <property type="entry name" value="ALPHA-RHAMNOSIDASE (EUROFUNG)"/>
    <property type="match status" value="1"/>
</dbReference>
<feature type="domain" description="Alpha-L-rhamnosidase C-terminal" evidence="7">
    <location>
        <begin position="824"/>
        <end position="887"/>
    </location>
</feature>
<gene>
    <name evidence="8" type="ORF">C5O19_05335</name>
</gene>
<dbReference type="InterPro" id="IPR013783">
    <property type="entry name" value="Ig-like_fold"/>
</dbReference>
<accession>A0A2S7IN51</accession>
<dbReference type="Gene3D" id="2.60.40.10">
    <property type="entry name" value="Immunoglobulins"/>
    <property type="match status" value="1"/>
</dbReference>
<comment type="catalytic activity">
    <reaction evidence="1">
        <text>Hydrolysis of terminal non-reducing alpha-L-rhamnose residues in alpha-L-rhamnosides.</text>
        <dbReference type="EC" id="3.2.1.40"/>
    </reaction>
</comment>
<dbReference type="Pfam" id="PF08531">
    <property type="entry name" value="Bac_rhamnosid_N"/>
    <property type="match status" value="1"/>
</dbReference>
<dbReference type="InterPro" id="IPR008902">
    <property type="entry name" value="Rhamnosid_concanavalin"/>
</dbReference>
<dbReference type="PIRSF" id="PIRSF010631">
    <property type="entry name" value="A-rhamnsds"/>
    <property type="match status" value="1"/>
</dbReference>
<dbReference type="EMBL" id="PTRA01000001">
    <property type="protein sequence ID" value="PQA59079.1"/>
    <property type="molecule type" value="Genomic_DNA"/>
</dbReference>
<dbReference type="Pfam" id="PF25788">
    <property type="entry name" value="Ig_Rha78A_N"/>
    <property type="match status" value="1"/>
</dbReference>
<dbReference type="RefSeq" id="WP_104710295.1">
    <property type="nucleotide sequence ID" value="NZ_PTRA01000001.1"/>
</dbReference>
<dbReference type="InterPro" id="IPR013737">
    <property type="entry name" value="Bac_rhamnosid_N"/>
</dbReference>
<dbReference type="InterPro" id="IPR035396">
    <property type="entry name" value="Bac_rhamnosid6H"/>
</dbReference>
<comment type="caution">
    <text evidence="8">The sequence shown here is derived from an EMBL/GenBank/DDBJ whole genome shotgun (WGS) entry which is preliminary data.</text>
</comment>
<evidence type="ECO:0000259" key="6">
    <source>
        <dbReference type="Pfam" id="PF17389"/>
    </source>
</evidence>
<dbReference type="InterPro" id="IPR012341">
    <property type="entry name" value="6hp_glycosidase-like_sf"/>
</dbReference>
<evidence type="ECO:0000256" key="3">
    <source>
        <dbReference type="ARBA" id="ARBA00022801"/>
    </source>
</evidence>
<dbReference type="Proteomes" id="UP000239590">
    <property type="component" value="Unassembled WGS sequence"/>
</dbReference>
<dbReference type="OrthoDB" id="9815108at2"/>
<dbReference type="InterPro" id="IPR035398">
    <property type="entry name" value="Bac_rhamnosid_C"/>
</dbReference>
<feature type="domain" description="Bacterial alpha-L-rhamnosidase N-terminal" evidence="5">
    <location>
        <begin position="189"/>
        <end position="357"/>
    </location>
</feature>
<name>A0A2S7IN51_9BACT</name>
<organism evidence="8 9">
    <name type="scientific">Siphonobacter curvatus</name>
    <dbReference type="NCBI Taxonomy" id="2094562"/>
    <lineage>
        <taxon>Bacteria</taxon>
        <taxon>Pseudomonadati</taxon>
        <taxon>Bacteroidota</taxon>
        <taxon>Cytophagia</taxon>
        <taxon>Cytophagales</taxon>
        <taxon>Cytophagaceae</taxon>
        <taxon>Siphonobacter</taxon>
    </lineage>
</organism>